<evidence type="ECO:0000313" key="2">
    <source>
        <dbReference type="EMBL" id="SDL06716.1"/>
    </source>
</evidence>
<keyword evidence="1" id="KW-1133">Transmembrane helix</keyword>
<organism evidence="2 3">
    <name type="scientific">Natronorubrum texcoconense</name>
    <dbReference type="NCBI Taxonomy" id="1095776"/>
    <lineage>
        <taxon>Archaea</taxon>
        <taxon>Methanobacteriati</taxon>
        <taxon>Methanobacteriota</taxon>
        <taxon>Stenosarchaea group</taxon>
        <taxon>Halobacteria</taxon>
        <taxon>Halobacteriales</taxon>
        <taxon>Natrialbaceae</taxon>
        <taxon>Natronorubrum</taxon>
    </lineage>
</organism>
<protein>
    <submittedName>
        <fullName evidence="2">Uncharacterized protein</fullName>
    </submittedName>
</protein>
<dbReference type="STRING" id="1095776.SAMN04515672_0099"/>
<gene>
    <name evidence="2" type="ORF">SAMN04515672_0099</name>
</gene>
<keyword evidence="1" id="KW-0812">Transmembrane</keyword>
<dbReference type="EMBL" id="FNFE01000010">
    <property type="protein sequence ID" value="SDL06716.1"/>
    <property type="molecule type" value="Genomic_DNA"/>
</dbReference>
<proteinExistence type="predicted"/>
<reference evidence="3" key="1">
    <citation type="submission" date="2016-10" db="EMBL/GenBank/DDBJ databases">
        <authorList>
            <person name="Varghese N."/>
            <person name="Submissions S."/>
        </authorList>
    </citation>
    <scope>NUCLEOTIDE SEQUENCE [LARGE SCALE GENOMIC DNA]</scope>
    <source>
        <strain evidence="3">B4,CECT 8067,JCM 17497</strain>
    </source>
</reference>
<feature type="transmembrane region" description="Helical" evidence="1">
    <location>
        <begin position="26"/>
        <end position="47"/>
    </location>
</feature>
<dbReference type="Proteomes" id="UP000198882">
    <property type="component" value="Unassembled WGS sequence"/>
</dbReference>
<accession>A0A1G9H1B0</accession>
<dbReference type="AlphaFoldDB" id="A0A1G9H1B0"/>
<name>A0A1G9H1B0_9EURY</name>
<evidence type="ECO:0000313" key="3">
    <source>
        <dbReference type="Proteomes" id="UP000198882"/>
    </source>
</evidence>
<evidence type="ECO:0000256" key="1">
    <source>
        <dbReference type="SAM" id="Phobius"/>
    </source>
</evidence>
<keyword evidence="3" id="KW-1185">Reference proteome</keyword>
<sequence length="51" mass="5198">MFGLKLVLVGMNLVLAAIFFGTSGGLLAYGGLALSILGLFVGSNRVLDSPN</sequence>
<keyword evidence="1" id="KW-0472">Membrane</keyword>